<evidence type="ECO:0000259" key="2">
    <source>
        <dbReference type="Pfam" id="PF19190"/>
    </source>
</evidence>
<dbReference type="Proteomes" id="UP000066284">
    <property type="component" value="Chromosome 1"/>
</dbReference>
<dbReference type="Pfam" id="PF19190">
    <property type="entry name" value="BACON_2"/>
    <property type="match status" value="1"/>
</dbReference>
<dbReference type="CDD" id="cd14948">
    <property type="entry name" value="BACON"/>
    <property type="match status" value="1"/>
</dbReference>
<proteinExistence type="predicted"/>
<organism evidence="3 4">
    <name type="scientific">Candidatus Nitrospira inopinata</name>
    <dbReference type="NCBI Taxonomy" id="1715989"/>
    <lineage>
        <taxon>Bacteria</taxon>
        <taxon>Pseudomonadati</taxon>
        <taxon>Nitrospirota</taxon>
        <taxon>Nitrospiria</taxon>
        <taxon>Nitrospirales</taxon>
        <taxon>Nitrospiraceae</taxon>
        <taxon>Nitrospira</taxon>
    </lineage>
</organism>
<sequence>MRSTPFHFKNFSETIPQVWLGQLPRMCCLAMAVGSVVLWSSASPAATLMWNANTESDLAGYRVYQCTQLPCSRAAGTTSLLANLGTVTSFDIGTPTTVRYYVVTAYDFNNNESNDSNVATYTPPSAPPSPPVIGVSPTSLSFTAVQGSGNPSPQTLSVSNAGGGTLTWSSSDNASWLTHTPQSGTGNGTITVSVATDSLAAGTYTATLTLSATGAGSVSVPVTVTVTAPTVAYPPRPLNLQLRSVAPRGAR</sequence>
<dbReference type="STRING" id="1715989.NITINOP_2597"/>
<dbReference type="InterPro" id="IPR013783">
    <property type="entry name" value="Ig-like_fold"/>
</dbReference>
<dbReference type="KEGG" id="nio:NITINOP_2597"/>
<evidence type="ECO:0000313" key="3">
    <source>
        <dbReference type="EMBL" id="CUQ67569.1"/>
    </source>
</evidence>
<name>A0A0S4KSX0_9BACT</name>
<evidence type="ECO:0000256" key="1">
    <source>
        <dbReference type="SAM" id="MobiDB-lite"/>
    </source>
</evidence>
<dbReference type="Gene3D" id="2.60.40.10">
    <property type="entry name" value="Immunoglobulins"/>
    <property type="match status" value="2"/>
</dbReference>
<dbReference type="EMBL" id="LN885086">
    <property type="protein sequence ID" value="CUQ67569.1"/>
    <property type="molecule type" value="Genomic_DNA"/>
</dbReference>
<dbReference type="OrthoDB" id="9815404at2"/>
<dbReference type="InterPro" id="IPR024361">
    <property type="entry name" value="BACON"/>
</dbReference>
<reference evidence="4" key="1">
    <citation type="submission" date="2015-09" db="EMBL/GenBank/DDBJ databases">
        <authorList>
            <person name="Daims H."/>
        </authorList>
    </citation>
    <scope>NUCLEOTIDE SEQUENCE [LARGE SCALE GENOMIC DNA]</scope>
</reference>
<feature type="domain" description="BACON" evidence="2">
    <location>
        <begin position="133"/>
        <end position="226"/>
    </location>
</feature>
<gene>
    <name evidence="3" type="ORF">NITINOP_2597</name>
</gene>
<accession>A0A0S4KSX0</accession>
<dbReference type="AlphaFoldDB" id="A0A0S4KSX0"/>
<protein>
    <recommendedName>
        <fullName evidence="2">BACON domain-containing protein</fullName>
    </recommendedName>
</protein>
<feature type="region of interest" description="Disordered" evidence="1">
    <location>
        <begin position="145"/>
        <end position="164"/>
    </location>
</feature>
<evidence type="ECO:0000313" key="4">
    <source>
        <dbReference type="Proteomes" id="UP000066284"/>
    </source>
</evidence>
<keyword evidence="4" id="KW-1185">Reference proteome</keyword>
<dbReference type="RefSeq" id="WP_082633796.1">
    <property type="nucleotide sequence ID" value="NZ_LN885086.1"/>
</dbReference>